<feature type="non-terminal residue" evidence="1">
    <location>
        <position position="1"/>
    </location>
</feature>
<evidence type="ECO:0000313" key="2">
    <source>
        <dbReference type="Proteomes" id="UP000029120"/>
    </source>
</evidence>
<dbReference type="Gramene" id="KFK39588">
    <property type="protein sequence ID" value="KFK39588"/>
    <property type="gene ID" value="AALP_AA3G263900"/>
</dbReference>
<keyword evidence="2" id="KW-1185">Reference proteome</keyword>
<dbReference type="Proteomes" id="UP000029120">
    <property type="component" value="Chromosome 3"/>
</dbReference>
<organism evidence="1 2">
    <name type="scientific">Arabis alpina</name>
    <name type="common">Alpine rock-cress</name>
    <dbReference type="NCBI Taxonomy" id="50452"/>
    <lineage>
        <taxon>Eukaryota</taxon>
        <taxon>Viridiplantae</taxon>
        <taxon>Streptophyta</taxon>
        <taxon>Embryophyta</taxon>
        <taxon>Tracheophyta</taxon>
        <taxon>Spermatophyta</taxon>
        <taxon>Magnoliopsida</taxon>
        <taxon>eudicotyledons</taxon>
        <taxon>Gunneridae</taxon>
        <taxon>Pentapetalae</taxon>
        <taxon>rosids</taxon>
        <taxon>malvids</taxon>
        <taxon>Brassicales</taxon>
        <taxon>Brassicaceae</taxon>
        <taxon>Arabideae</taxon>
        <taxon>Arabis</taxon>
    </lineage>
</organism>
<dbReference type="OrthoDB" id="1091693at2759"/>
<evidence type="ECO:0000313" key="1">
    <source>
        <dbReference type="EMBL" id="KFK39588.1"/>
    </source>
</evidence>
<protein>
    <recommendedName>
        <fullName evidence="3">F-box associated domain-containing protein</fullName>
    </recommendedName>
</protein>
<sequence length="86" mass="10273">FDFFFLCGNYKLGFRTMSFKICSLRLNLQGIRKDLVDISIKEIDKLSRHEITKVFHCNGLVLENNQVFVEYEIYDFSSNSWRVLRL</sequence>
<reference evidence="2" key="1">
    <citation type="journal article" date="2015" name="Nat. Plants">
        <title>Genome expansion of Arabis alpina linked with retrotransposition and reduced symmetric DNA methylation.</title>
        <authorList>
            <person name="Willing E.M."/>
            <person name="Rawat V."/>
            <person name="Mandakova T."/>
            <person name="Maumus F."/>
            <person name="James G.V."/>
            <person name="Nordstroem K.J."/>
            <person name="Becker C."/>
            <person name="Warthmann N."/>
            <person name="Chica C."/>
            <person name="Szarzynska B."/>
            <person name="Zytnicki M."/>
            <person name="Albani M.C."/>
            <person name="Kiefer C."/>
            <person name="Bergonzi S."/>
            <person name="Castaings L."/>
            <person name="Mateos J.L."/>
            <person name="Berns M.C."/>
            <person name="Bujdoso N."/>
            <person name="Piofczyk T."/>
            <person name="de Lorenzo L."/>
            <person name="Barrero-Sicilia C."/>
            <person name="Mateos I."/>
            <person name="Piednoel M."/>
            <person name="Hagmann J."/>
            <person name="Chen-Min-Tao R."/>
            <person name="Iglesias-Fernandez R."/>
            <person name="Schuster S.C."/>
            <person name="Alonso-Blanco C."/>
            <person name="Roudier F."/>
            <person name="Carbonero P."/>
            <person name="Paz-Ares J."/>
            <person name="Davis S.J."/>
            <person name="Pecinka A."/>
            <person name="Quesneville H."/>
            <person name="Colot V."/>
            <person name="Lysak M.A."/>
            <person name="Weigel D."/>
            <person name="Coupland G."/>
            <person name="Schneeberger K."/>
        </authorList>
    </citation>
    <scope>NUCLEOTIDE SEQUENCE [LARGE SCALE GENOMIC DNA]</scope>
    <source>
        <strain evidence="2">cv. Pajares</strain>
    </source>
</reference>
<accession>A0A087HBT6</accession>
<gene>
    <name evidence="1" type="ordered locus">AALP_Aa3g263900</name>
</gene>
<dbReference type="AlphaFoldDB" id="A0A087HBT6"/>
<proteinExistence type="predicted"/>
<evidence type="ECO:0008006" key="3">
    <source>
        <dbReference type="Google" id="ProtNLM"/>
    </source>
</evidence>
<dbReference type="EMBL" id="CM002871">
    <property type="protein sequence ID" value="KFK39588.1"/>
    <property type="molecule type" value="Genomic_DNA"/>
</dbReference>
<name>A0A087HBT6_ARAAL</name>